<keyword evidence="1" id="KW-0732">Signal</keyword>
<protein>
    <recommendedName>
        <fullName evidence="4">DUF4878 domain-containing protein</fullName>
    </recommendedName>
</protein>
<name>D1AMG6_SEBTE</name>
<dbReference type="Proteomes" id="UP000000845">
    <property type="component" value="Chromosome"/>
</dbReference>
<evidence type="ECO:0000313" key="3">
    <source>
        <dbReference type="Proteomes" id="UP000000845"/>
    </source>
</evidence>
<organism evidence="2 3">
    <name type="scientific">Sebaldella termitidis (strain ATCC 33386 / NCTC 11300)</name>
    <dbReference type="NCBI Taxonomy" id="526218"/>
    <lineage>
        <taxon>Bacteria</taxon>
        <taxon>Fusobacteriati</taxon>
        <taxon>Fusobacteriota</taxon>
        <taxon>Fusobacteriia</taxon>
        <taxon>Fusobacteriales</taxon>
        <taxon>Leptotrichiaceae</taxon>
        <taxon>Sebaldella</taxon>
    </lineage>
</organism>
<dbReference type="HOGENOM" id="CLU_1991132_0_0_0"/>
<feature type="signal peptide" evidence="1">
    <location>
        <begin position="1"/>
        <end position="19"/>
    </location>
</feature>
<evidence type="ECO:0000313" key="2">
    <source>
        <dbReference type="EMBL" id="ACZ09540.1"/>
    </source>
</evidence>
<dbReference type="AlphaFoldDB" id="D1AMG6"/>
<feature type="chain" id="PRO_5003020875" description="DUF4878 domain-containing protein" evidence="1">
    <location>
        <begin position="20"/>
        <end position="125"/>
    </location>
</feature>
<dbReference type="STRING" id="526218.Sterm_2695"/>
<evidence type="ECO:0008006" key="4">
    <source>
        <dbReference type="Google" id="ProtNLM"/>
    </source>
</evidence>
<dbReference type="eggNOG" id="ENOG5033GT4">
    <property type="taxonomic scope" value="Bacteria"/>
</dbReference>
<proteinExistence type="predicted"/>
<sequence length="125" mass="14733">MKKFFLVPLLLIYINCSSAAVNYTTENKALLGETIAELRQTAVNNQYEELEKYFLPTFKNNIVLKYLKQYDLSKVNIIVSEPSFERNGRAKNVMILNYASESMYFNITWKFVEDEWKIQNVAERK</sequence>
<dbReference type="EMBL" id="CP001739">
    <property type="protein sequence ID" value="ACZ09540.1"/>
    <property type="molecule type" value="Genomic_DNA"/>
</dbReference>
<reference evidence="3" key="1">
    <citation type="submission" date="2009-09" db="EMBL/GenBank/DDBJ databases">
        <title>The complete chromosome of Sebaldella termitidis ATCC 33386.</title>
        <authorList>
            <consortium name="US DOE Joint Genome Institute (JGI-PGF)"/>
            <person name="Lucas S."/>
            <person name="Copeland A."/>
            <person name="Lapidus A."/>
            <person name="Glavina del Rio T."/>
            <person name="Dalin E."/>
            <person name="Tice H."/>
            <person name="Bruce D."/>
            <person name="Goodwin L."/>
            <person name="Pitluck S."/>
            <person name="Kyrpides N."/>
            <person name="Mavromatis K."/>
            <person name="Ivanova N."/>
            <person name="Mikhailova N."/>
            <person name="Sims D."/>
            <person name="Meincke L."/>
            <person name="Brettin T."/>
            <person name="Detter J.C."/>
            <person name="Han C."/>
            <person name="Larimer F."/>
            <person name="Land M."/>
            <person name="Hauser L."/>
            <person name="Markowitz V."/>
            <person name="Cheng J.F."/>
            <person name="Hugenholtz P."/>
            <person name="Woyke T."/>
            <person name="Wu D."/>
            <person name="Eisen J.A."/>
        </authorList>
    </citation>
    <scope>NUCLEOTIDE SEQUENCE [LARGE SCALE GENOMIC DNA]</scope>
    <source>
        <strain evidence="3">ATCC 33386 / NCTC 11300</strain>
    </source>
</reference>
<gene>
    <name evidence="2" type="ordered locus">Sterm_2695</name>
</gene>
<accession>D1AMG6</accession>
<reference evidence="2 3" key="2">
    <citation type="journal article" date="2010" name="Stand. Genomic Sci.">
        <title>Complete genome sequence of Sebaldella termitidis type strain (NCTC 11300).</title>
        <authorList>
            <person name="Harmon-Smith M."/>
            <person name="Celia L."/>
            <person name="Chertkov O."/>
            <person name="Lapidus A."/>
            <person name="Copeland A."/>
            <person name="Glavina Del Rio T."/>
            <person name="Nolan M."/>
            <person name="Lucas S."/>
            <person name="Tice H."/>
            <person name="Cheng J.F."/>
            <person name="Han C."/>
            <person name="Detter J.C."/>
            <person name="Bruce D."/>
            <person name="Goodwin L."/>
            <person name="Pitluck S."/>
            <person name="Pati A."/>
            <person name="Liolios K."/>
            <person name="Ivanova N."/>
            <person name="Mavromatis K."/>
            <person name="Mikhailova N."/>
            <person name="Chen A."/>
            <person name="Palaniappan K."/>
            <person name="Land M."/>
            <person name="Hauser L."/>
            <person name="Chang Y.J."/>
            <person name="Jeffries C.D."/>
            <person name="Brettin T."/>
            <person name="Goker M."/>
            <person name="Beck B."/>
            <person name="Bristow J."/>
            <person name="Eisen J.A."/>
            <person name="Markowitz V."/>
            <person name="Hugenholtz P."/>
            <person name="Kyrpides N.C."/>
            <person name="Klenk H.P."/>
            <person name="Chen F."/>
        </authorList>
    </citation>
    <scope>NUCLEOTIDE SEQUENCE [LARGE SCALE GENOMIC DNA]</scope>
    <source>
        <strain evidence="3">ATCC 33386 / NCTC 11300</strain>
    </source>
</reference>
<dbReference type="KEGG" id="str:Sterm_2695"/>
<evidence type="ECO:0000256" key="1">
    <source>
        <dbReference type="SAM" id="SignalP"/>
    </source>
</evidence>
<keyword evidence="3" id="KW-1185">Reference proteome</keyword>
<dbReference type="RefSeq" id="WP_012862134.1">
    <property type="nucleotide sequence ID" value="NC_013517.1"/>
</dbReference>